<dbReference type="Proteomes" id="UP000256405">
    <property type="component" value="Unassembled WGS sequence"/>
</dbReference>
<comment type="caution">
    <text evidence="2">The sequence shown here is derived from an EMBL/GenBank/DDBJ whole genome shotgun (WGS) entry which is preliminary data.</text>
</comment>
<evidence type="ECO:0000313" key="2">
    <source>
        <dbReference type="EMBL" id="REG82088.1"/>
    </source>
</evidence>
<name>A0A3E0DHE1_9BACT</name>
<protein>
    <submittedName>
        <fullName evidence="2">Uncharacterized protein</fullName>
    </submittedName>
</protein>
<gene>
    <name evidence="2" type="ORF">C8N25_12377</name>
</gene>
<dbReference type="OrthoDB" id="828232at2"/>
<feature type="transmembrane region" description="Helical" evidence="1">
    <location>
        <begin position="32"/>
        <end position="49"/>
    </location>
</feature>
<dbReference type="RefSeq" id="WP_086542591.1">
    <property type="nucleotide sequence ID" value="NZ_MSSW01000050.1"/>
</dbReference>
<evidence type="ECO:0000256" key="1">
    <source>
        <dbReference type="SAM" id="Phobius"/>
    </source>
</evidence>
<keyword evidence="3" id="KW-1185">Reference proteome</keyword>
<proteinExistence type="predicted"/>
<dbReference type="EMBL" id="QUNF01000023">
    <property type="protein sequence ID" value="REG82088.1"/>
    <property type="molecule type" value="Genomic_DNA"/>
</dbReference>
<feature type="transmembrane region" description="Helical" evidence="1">
    <location>
        <begin position="9"/>
        <end position="26"/>
    </location>
</feature>
<sequence length="60" mass="7207">MSKKPIERLYGFPFVLIMLLLLAKYVDLFLVPYWLMAGVIIWGIAPFFWEEIRERSKRNS</sequence>
<keyword evidence="1" id="KW-0812">Transmembrane</keyword>
<keyword evidence="1" id="KW-0472">Membrane</keyword>
<keyword evidence="1" id="KW-1133">Transmembrane helix</keyword>
<reference evidence="2 3" key="1">
    <citation type="submission" date="2018-08" db="EMBL/GenBank/DDBJ databases">
        <title>Genomic Encyclopedia of Archaeal and Bacterial Type Strains, Phase II (KMG-II): from individual species to whole genera.</title>
        <authorList>
            <person name="Goeker M."/>
        </authorList>
    </citation>
    <scope>NUCLEOTIDE SEQUENCE [LARGE SCALE GENOMIC DNA]</scope>
    <source>
        <strain evidence="2 3">DSM 15986</strain>
    </source>
</reference>
<organism evidence="2 3">
    <name type="scientific">Algoriphagus antarcticus</name>
    <dbReference type="NCBI Taxonomy" id="238540"/>
    <lineage>
        <taxon>Bacteria</taxon>
        <taxon>Pseudomonadati</taxon>
        <taxon>Bacteroidota</taxon>
        <taxon>Cytophagia</taxon>
        <taxon>Cytophagales</taxon>
        <taxon>Cyclobacteriaceae</taxon>
        <taxon>Algoriphagus</taxon>
    </lineage>
</organism>
<dbReference type="AlphaFoldDB" id="A0A3E0DHE1"/>
<accession>A0A3E0DHE1</accession>
<evidence type="ECO:0000313" key="3">
    <source>
        <dbReference type="Proteomes" id="UP000256405"/>
    </source>
</evidence>